<comment type="caution">
    <text evidence="1">The sequence shown here is derived from an EMBL/GenBank/DDBJ whole genome shotgun (WGS) entry which is preliminary data.</text>
</comment>
<gene>
    <name evidence="1" type="ORF">L3X38_025708</name>
</gene>
<reference evidence="1 2" key="1">
    <citation type="journal article" date="2022" name="G3 (Bethesda)">
        <title>Whole-genome sequence and methylome profiling of the almond [Prunus dulcis (Mill.) D.A. Webb] cultivar 'Nonpareil'.</title>
        <authorList>
            <person name="D'Amico-Willman K.M."/>
            <person name="Ouma W.Z."/>
            <person name="Meulia T."/>
            <person name="Sideli G.M."/>
            <person name="Gradziel T.M."/>
            <person name="Fresnedo-Ramirez J."/>
        </authorList>
    </citation>
    <scope>NUCLEOTIDE SEQUENCE [LARGE SCALE GENOMIC DNA]</scope>
    <source>
        <strain evidence="1">Clone GOH B32 T37-40</strain>
    </source>
</reference>
<dbReference type="AlphaFoldDB" id="A0AAD4Z7B0"/>
<keyword evidence="2" id="KW-1185">Reference proteome</keyword>
<protein>
    <submittedName>
        <fullName evidence="1">Uncharacterized protein</fullName>
    </submittedName>
</protein>
<sequence>MKKEQLSWGSSQYIRPPIKEDLLVAEGGRSVEDSTCSASRSSRPEPYSFHLPLQASYFTSTNSMESLSSAMPPDAHLQDTMRIEVRKTTENFITKRPKPCFSTTFL</sequence>
<organism evidence="1 2">
    <name type="scientific">Prunus dulcis</name>
    <name type="common">Almond</name>
    <name type="synonym">Amygdalus dulcis</name>
    <dbReference type="NCBI Taxonomy" id="3755"/>
    <lineage>
        <taxon>Eukaryota</taxon>
        <taxon>Viridiplantae</taxon>
        <taxon>Streptophyta</taxon>
        <taxon>Embryophyta</taxon>
        <taxon>Tracheophyta</taxon>
        <taxon>Spermatophyta</taxon>
        <taxon>Magnoliopsida</taxon>
        <taxon>eudicotyledons</taxon>
        <taxon>Gunneridae</taxon>
        <taxon>Pentapetalae</taxon>
        <taxon>rosids</taxon>
        <taxon>fabids</taxon>
        <taxon>Rosales</taxon>
        <taxon>Rosaceae</taxon>
        <taxon>Amygdaloideae</taxon>
        <taxon>Amygdaleae</taxon>
        <taxon>Prunus</taxon>
    </lineage>
</organism>
<name>A0AAD4Z7B0_PRUDU</name>
<evidence type="ECO:0000313" key="1">
    <source>
        <dbReference type="EMBL" id="KAI5335575.1"/>
    </source>
</evidence>
<dbReference type="Proteomes" id="UP001054821">
    <property type="component" value="Chromosome 4"/>
</dbReference>
<dbReference type="EMBL" id="JAJFAZ020000004">
    <property type="protein sequence ID" value="KAI5335575.1"/>
    <property type="molecule type" value="Genomic_DNA"/>
</dbReference>
<evidence type="ECO:0000313" key="2">
    <source>
        <dbReference type="Proteomes" id="UP001054821"/>
    </source>
</evidence>
<proteinExistence type="predicted"/>
<accession>A0AAD4Z7B0</accession>